<dbReference type="KEGG" id="mha:HF1_03410"/>
<dbReference type="AlphaFoldDB" id="E8ZGS8"/>
<reference evidence="1 2" key="1">
    <citation type="journal article" date="2011" name="J. Bacteriol.">
        <title>Complete genome sequence of Mycoplasma haemofelis, a hemotropic mycoplasma.</title>
        <authorList>
            <person name="Barker E.N."/>
            <person name="Helps C.R."/>
            <person name="Peters I.R."/>
            <person name="Darby A.C."/>
            <person name="Radford A.D."/>
            <person name="Tasker S."/>
        </authorList>
    </citation>
    <scope>NUCLEOTIDE SEQUENCE [LARGE SCALE GENOMIC DNA]</scope>
    <source>
        <strain evidence="1 2">Langford 1</strain>
    </source>
</reference>
<organism evidence="1 2">
    <name type="scientific">Mycoplasma haemofelis (strain Langford 1)</name>
    <name type="common">Haemobartonella felis</name>
    <dbReference type="NCBI Taxonomy" id="941640"/>
    <lineage>
        <taxon>Bacteria</taxon>
        <taxon>Bacillati</taxon>
        <taxon>Mycoplasmatota</taxon>
        <taxon>Mollicutes</taxon>
        <taxon>Mycoplasmataceae</taxon>
        <taxon>Mycoplasma</taxon>
    </lineage>
</organism>
<protein>
    <submittedName>
        <fullName evidence="1">Uncharacterized protein</fullName>
    </submittedName>
</protein>
<dbReference type="EMBL" id="FR773153">
    <property type="protein sequence ID" value="CBY92349.1"/>
    <property type="molecule type" value="Genomic_DNA"/>
</dbReference>
<dbReference type="OrthoDB" id="9780991at2"/>
<gene>
    <name evidence="1" type="ordered locus">HF1_03410</name>
</gene>
<evidence type="ECO:0000313" key="2">
    <source>
        <dbReference type="Proteomes" id="UP000008637"/>
    </source>
</evidence>
<dbReference type="Proteomes" id="UP000008637">
    <property type="component" value="Chromosome"/>
</dbReference>
<proteinExistence type="predicted"/>
<dbReference type="HOGENOM" id="CLU_1319757_0_0_14"/>
<name>E8ZGS8_MYCHL</name>
<sequence>MSKVALGLAGAGGVAGTGAFAAYQGGLFSTSTVRETLTKEGYELVNTDEQFKSFFTEFKSDGEFMKEVNKHKQAGETLEGDDGTKGKLALKALCSSYLDSKDKLGNAIKWCVLRIKDKKPDGKNWITDDGGSDGADWKSALTKSKAAMVSHGIEGISLDTQSDQDYSKIKDWCLKNKKLPINTKNKTTQRNVSSWCSK</sequence>
<accession>E8ZGS8</accession>
<keyword evidence="2" id="KW-1185">Reference proteome</keyword>
<evidence type="ECO:0000313" key="1">
    <source>
        <dbReference type="EMBL" id="CBY92349.1"/>
    </source>
</evidence>